<dbReference type="RefSeq" id="WP_186735012.1">
    <property type="nucleotide sequence ID" value="NZ_VFIA01000001.1"/>
</dbReference>
<keyword evidence="3" id="KW-1185">Reference proteome</keyword>
<sequence length="212" mass="23667">MASNFNWITPVYDTLARAVFGQSLNRAQSVFLDRIPAGASVLIVGGGTGWLLEPLLRGGRTSHILYLETSARMLARASQRVLDRQLLGVVAFQLGDERTLPTGMNVDVVITPFVLDMFTAQSLRTQMIPLLRQALKPGGQWIITDFVVGAGKWQKRLIQLMIWFFRLTASIETRQLVDWQSLMAETGLRLQERQPQVGGMVSAEIWVDPLVS</sequence>
<feature type="domain" description="Methyltransferase" evidence="1">
    <location>
        <begin position="41"/>
        <end position="139"/>
    </location>
</feature>
<proteinExistence type="predicted"/>
<evidence type="ECO:0000259" key="1">
    <source>
        <dbReference type="Pfam" id="PF13649"/>
    </source>
</evidence>
<comment type="caution">
    <text evidence="2">The sequence shown here is derived from an EMBL/GenBank/DDBJ whole genome shotgun (WGS) entry which is preliminary data.</text>
</comment>
<name>A0ABR6W0J5_9BACT</name>
<organism evidence="2 3">
    <name type="scientific">Spirosoma utsteinense</name>
    <dbReference type="NCBI Taxonomy" id="2585773"/>
    <lineage>
        <taxon>Bacteria</taxon>
        <taxon>Pseudomonadati</taxon>
        <taxon>Bacteroidota</taxon>
        <taxon>Cytophagia</taxon>
        <taxon>Cytophagales</taxon>
        <taxon>Cytophagaceae</taxon>
        <taxon>Spirosoma</taxon>
    </lineage>
</organism>
<dbReference type="Proteomes" id="UP000700732">
    <property type="component" value="Unassembled WGS sequence"/>
</dbReference>
<dbReference type="SUPFAM" id="SSF53335">
    <property type="entry name" value="S-adenosyl-L-methionine-dependent methyltransferases"/>
    <property type="match status" value="1"/>
</dbReference>
<gene>
    <name evidence="2" type="ORF">FH603_139</name>
</gene>
<keyword evidence="2" id="KW-0830">Ubiquinone</keyword>
<dbReference type="Pfam" id="PF13649">
    <property type="entry name" value="Methyltransf_25"/>
    <property type="match status" value="1"/>
</dbReference>
<evidence type="ECO:0000313" key="2">
    <source>
        <dbReference type="EMBL" id="MBC3789658.1"/>
    </source>
</evidence>
<dbReference type="Gene3D" id="3.40.50.150">
    <property type="entry name" value="Vaccinia Virus protein VP39"/>
    <property type="match status" value="1"/>
</dbReference>
<dbReference type="CDD" id="cd02440">
    <property type="entry name" value="AdoMet_MTases"/>
    <property type="match status" value="1"/>
</dbReference>
<protein>
    <submittedName>
        <fullName evidence="2">Ubiquinone/menaquinone biosynthesis C-methylase UbiE</fullName>
    </submittedName>
</protein>
<dbReference type="EMBL" id="VFIA01000001">
    <property type="protein sequence ID" value="MBC3789658.1"/>
    <property type="molecule type" value="Genomic_DNA"/>
</dbReference>
<evidence type="ECO:0000313" key="3">
    <source>
        <dbReference type="Proteomes" id="UP000700732"/>
    </source>
</evidence>
<accession>A0ABR6W0J5</accession>
<reference evidence="2 3" key="1">
    <citation type="submission" date="2019-06" db="EMBL/GenBank/DDBJ databases">
        <title>Spirosoma utsteinense sp. nov. isolated from Antarctic ice-free soils.</title>
        <authorList>
            <person name="Tahon G."/>
        </authorList>
    </citation>
    <scope>NUCLEOTIDE SEQUENCE [LARGE SCALE GENOMIC DNA]</scope>
    <source>
        <strain evidence="2 3">LMG 31447</strain>
    </source>
</reference>
<dbReference type="InterPro" id="IPR029063">
    <property type="entry name" value="SAM-dependent_MTases_sf"/>
</dbReference>
<dbReference type="InterPro" id="IPR041698">
    <property type="entry name" value="Methyltransf_25"/>
</dbReference>